<sequence length="242" mass="28679">MNPPLPNEPVPTRKINHKKSKLPRSKELIKNTKQVDTNDNKDTIKEDNGVIEKGEDDGWEHHFDNQTQRFFFYNTKTKIKQWINPRVTLNDECNQNLPTFEPPKLSFEIEETTPYELELKKLKNDSNFQKLSTFEKYKQVESLKKKFEDNQLDDQSNSNITSTELQNELKDIKPFKDDVNFNDYGSKSLYSQELNQSIHTLNNQNSKKTNKNQNKVSKQQIKQFKIQKNLKKQDKLKKWLAE</sequence>
<dbReference type="InterPro" id="IPR036020">
    <property type="entry name" value="WW_dom_sf"/>
</dbReference>
<dbReference type="EMBL" id="CAIF01000179">
    <property type="protein sequence ID" value="CCH45097.1"/>
    <property type="molecule type" value="Genomic_DNA"/>
</dbReference>
<proteinExistence type="predicted"/>
<dbReference type="HOGENOM" id="CLU_1147961_0_0_1"/>
<dbReference type="Proteomes" id="UP000009328">
    <property type="component" value="Unassembled WGS sequence"/>
</dbReference>
<evidence type="ECO:0000259" key="2">
    <source>
        <dbReference type="PROSITE" id="PS50020"/>
    </source>
</evidence>
<comment type="caution">
    <text evidence="3">The sequence shown here is derived from an EMBL/GenBank/DDBJ whole genome shotgun (WGS) entry which is preliminary data.</text>
</comment>
<dbReference type="SUPFAM" id="SSF51045">
    <property type="entry name" value="WW domain"/>
    <property type="match status" value="1"/>
</dbReference>
<organism evidence="3 4">
    <name type="scientific">Wickerhamomyces ciferrii (strain ATCC 14091 / BCRC 22168 / CBS 111 / JCM 3599 / NBRC 0793 / NRRL Y-1031 F-60-10)</name>
    <name type="common">Yeast</name>
    <name type="synonym">Pichia ciferrii</name>
    <dbReference type="NCBI Taxonomy" id="1206466"/>
    <lineage>
        <taxon>Eukaryota</taxon>
        <taxon>Fungi</taxon>
        <taxon>Dikarya</taxon>
        <taxon>Ascomycota</taxon>
        <taxon>Saccharomycotina</taxon>
        <taxon>Saccharomycetes</taxon>
        <taxon>Phaffomycetales</taxon>
        <taxon>Wickerhamomycetaceae</taxon>
        <taxon>Wickerhamomyces</taxon>
    </lineage>
</organism>
<dbReference type="AlphaFoldDB" id="K0KSS3"/>
<feature type="region of interest" description="Disordered" evidence="1">
    <location>
        <begin position="1"/>
        <end position="46"/>
    </location>
</feature>
<protein>
    <recommendedName>
        <fullName evidence="2">WW domain-containing protein</fullName>
    </recommendedName>
</protein>
<feature type="compositionally biased region" description="Basic residues" evidence="1">
    <location>
        <begin position="14"/>
        <end position="23"/>
    </location>
</feature>
<evidence type="ECO:0000256" key="1">
    <source>
        <dbReference type="SAM" id="MobiDB-lite"/>
    </source>
</evidence>
<evidence type="ECO:0000313" key="4">
    <source>
        <dbReference type="Proteomes" id="UP000009328"/>
    </source>
</evidence>
<reference evidence="3 4" key="1">
    <citation type="journal article" date="2012" name="Eukaryot. Cell">
        <title>Draft genome sequence of Wickerhamomyces ciferrii NRRL Y-1031 F-60-10.</title>
        <authorList>
            <person name="Schneider J."/>
            <person name="Andrea H."/>
            <person name="Blom J."/>
            <person name="Jaenicke S."/>
            <person name="Ruckert C."/>
            <person name="Schorsch C."/>
            <person name="Szczepanowski R."/>
            <person name="Farwick M."/>
            <person name="Goesmann A."/>
            <person name="Puhler A."/>
            <person name="Schaffer S."/>
            <person name="Tauch A."/>
            <person name="Kohler T."/>
            <person name="Brinkrolf K."/>
        </authorList>
    </citation>
    <scope>NUCLEOTIDE SEQUENCE [LARGE SCALE GENOMIC DNA]</scope>
    <source>
        <strain evidence="4">ATCC 14091 / BCRC 22168 / CBS 111 / JCM 3599 / NBRC 0793 / NRRL Y-1031 F-60-10</strain>
    </source>
</reference>
<dbReference type="InParanoid" id="K0KSS3"/>
<evidence type="ECO:0000313" key="3">
    <source>
        <dbReference type="EMBL" id="CCH45097.1"/>
    </source>
</evidence>
<feature type="domain" description="WW" evidence="2">
    <location>
        <begin position="53"/>
        <end position="87"/>
    </location>
</feature>
<keyword evidence="4" id="KW-1185">Reference proteome</keyword>
<dbReference type="InterPro" id="IPR001202">
    <property type="entry name" value="WW_dom"/>
</dbReference>
<feature type="compositionally biased region" description="Basic and acidic residues" evidence="1">
    <location>
        <begin position="36"/>
        <end position="46"/>
    </location>
</feature>
<name>K0KSS3_WICCF</name>
<accession>K0KSS3</accession>
<dbReference type="SMART" id="SM00456">
    <property type="entry name" value="WW"/>
    <property type="match status" value="1"/>
</dbReference>
<dbReference type="Pfam" id="PF00397">
    <property type="entry name" value="WW"/>
    <property type="match status" value="1"/>
</dbReference>
<gene>
    <name evidence="3" type="ORF">BN7_4675</name>
</gene>
<dbReference type="PROSITE" id="PS50020">
    <property type="entry name" value="WW_DOMAIN_2"/>
    <property type="match status" value="1"/>
</dbReference>
<dbReference type="Gene3D" id="2.20.70.10">
    <property type="match status" value="1"/>
</dbReference>